<sequence>ANNPFVLVNTDGTDFRRSGDRFNSHVAAVTASFRF</sequence>
<gene>
    <name evidence="1" type="ORF">FHS99_001201</name>
</gene>
<feature type="non-terminal residue" evidence="1">
    <location>
        <position position="1"/>
    </location>
</feature>
<accession>A0A7W9F0Y1</accession>
<dbReference type="Proteomes" id="UP000546701">
    <property type="component" value="Unassembled WGS sequence"/>
</dbReference>
<dbReference type="EMBL" id="JACIJR010000002">
    <property type="protein sequence ID" value="MBB5728731.1"/>
    <property type="molecule type" value="Genomic_DNA"/>
</dbReference>
<dbReference type="AlphaFoldDB" id="A0A7W9F0Y1"/>
<evidence type="ECO:0000313" key="1">
    <source>
        <dbReference type="EMBL" id="MBB5728731.1"/>
    </source>
</evidence>
<proteinExistence type="predicted"/>
<evidence type="ECO:0000313" key="2">
    <source>
        <dbReference type="Proteomes" id="UP000546701"/>
    </source>
</evidence>
<comment type="caution">
    <text evidence="1">The sequence shown here is derived from an EMBL/GenBank/DDBJ whole genome shotgun (WGS) entry which is preliminary data.</text>
</comment>
<reference evidence="1 2" key="1">
    <citation type="submission" date="2020-08" db="EMBL/GenBank/DDBJ databases">
        <title>Genomic Encyclopedia of Type Strains, Phase IV (KMG-IV): sequencing the most valuable type-strain genomes for metagenomic binning, comparative biology and taxonomic classification.</title>
        <authorList>
            <person name="Goeker M."/>
        </authorList>
    </citation>
    <scope>NUCLEOTIDE SEQUENCE [LARGE SCALE GENOMIC DNA]</scope>
    <source>
        <strain evidence="1 2">DSM 103336</strain>
    </source>
</reference>
<organism evidence="1 2">
    <name type="scientific">Sphingomonas prati</name>
    <dbReference type="NCBI Taxonomy" id="1843237"/>
    <lineage>
        <taxon>Bacteria</taxon>
        <taxon>Pseudomonadati</taxon>
        <taxon>Pseudomonadota</taxon>
        <taxon>Alphaproteobacteria</taxon>
        <taxon>Sphingomonadales</taxon>
        <taxon>Sphingomonadaceae</taxon>
        <taxon>Sphingomonas</taxon>
    </lineage>
</organism>
<name>A0A7W9F0Y1_9SPHN</name>
<protein>
    <submittedName>
        <fullName evidence="1">Uncharacterized protein</fullName>
    </submittedName>
</protein>
<keyword evidence="2" id="KW-1185">Reference proteome</keyword>